<dbReference type="AlphaFoldDB" id="A0A2T9Y549"/>
<dbReference type="Proteomes" id="UP000245383">
    <property type="component" value="Unassembled WGS sequence"/>
</dbReference>
<proteinExistence type="predicted"/>
<sequence length="164" mass="18282">MLIRSVLLPMATYGGELFGMNNPCCAVMGCSSSTVLARMCNKLKIVTVNTKTAVAPLTLKTQKNNRSKIIAWIDQIMAGRIRSVGLLELVYPEYSQSIHSIIKMRTDCFKTIQSLFKPKYRARASTIETQFPNFKLLVISSTRTRLLGTPIEGNVFISIDGVFK</sequence>
<accession>A0A2T9Y549</accession>
<evidence type="ECO:0000313" key="2">
    <source>
        <dbReference type="Proteomes" id="UP000245383"/>
    </source>
</evidence>
<reference evidence="1 2" key="1">
    <citation type="journal article" date="2018" name="MBio">
        <title>Comparative Genomics Reveals the Core Gene Toolbox for the Fungus-Insect Symbiosis.</title>
        <authorList>
            <person name="Wang Y."/>
            <person name="Stata M."/>
            <person name="Wang W."/>
            <person name="Stajich J.E."/>
            <person name="White M.M."/>
            <person name="Moncalvo J.M."/>
        </authorList>
    </citation>
    <scope>NUCLEOTIDE SEQUENCE [LARGE SCALE GENOMIC DNA]</scope>
    <source>
        <strain evidence="1 2">SWE-8-4</strain>
    </source>
</reference>
<dbReference type="OrthoDB" id="5765253at2759"/>
<dbReference type="EMBL" id="MBFR01000492">
    <property type="protein sequence ID" value="PVU87437.1"/>
    <property type="molecule type" value="Genomic_DNA"/>
</dbReference>
<keyword evidence="2" id="KW-1185">Reference proteome</keyword>
<protein>
    <submittedName>
        <fullName evidence="1">Uncharacterized protein</fullName>
    </submittedName>
</protein>
<organism evidence="1 2">
    <name type="scientific">Smittium simulii</name>
    <dbReference type="NCBI Taxonomy" id="133385"/>
    <lineage>
        <taxon>Eukaryota</taxon>
        <taxon>Fungi</taxon>
        <taxon>Fungi incertae sedis</taxon>
        <taxon>Zoopagomycota</taxon>
        <taxon>Kickxellomycotina</taxon>
        <taxon>Harpellomycetes</taxon>
        <taxon>Harpellales</taxon>
        <taxon>Legeriomycetaceae</taxon>
        <taxon>Smittium</taxon>
    </lineage>
</organism>
<comment type="caution">
    <text evidence="1">The sequence shown here is derived from an EMBL/GenBank/DDBJ whole genome shotgun (WGS) entry which is preliminary data.</text>
</comment>
<dbReference type="PROSITE" id="PS51257">
    <property type="entry name" value="PROKAR_LIPOPROTEIN"/>
    <property type="match status" value="1"/>
</dbReference>
<gene>
    <name evidence="1" type="ORF">BB561_006326</name>
</gene>
<name>A0A2T9Y549_9FUNG</name>
<evidence type="ECO:0000313" key="1">
    <source>
        <dbReference type="EMBL" id="PVU87437.1"/>
    </source>
</evidence>